<feature type="non-terminal residue" evidence="3">
    <location>
        <position position="68"/>
    </location>
</feature>
<dbReference type="InterPro" id="IPR036179">
    <property type="entry name" value="Ig-like_dom_sf"/>
</dbReference>
<dbReference type="InterPro" id="IPR007110">
    <property type="entry name" value="Ig-like_dom"/>
</dbReference>
<feature type="region of interest" description="Disordered" evidence="1">
    <location>
        <begin position="1"/>
        <end position="33"/>
    </location>
</feature>
<protein>
    <submittedName>
        <fullName evidence="3">ICAM5 protein</fullName>
    </submittedName>
</protein>
<feature type="domain" description="Ig-like" evidence="2">
    <location>
        <begin position="1"/>
        <end position="56"/>
    </location>
</feature>
<dbReference type="InterPro" id="IPR013783">
    <property type="entry name" value="Ig-like_fold"/>
</dbReference>
<dbReference type="PANTHER" id="PTHR13771:SF9">
    <property type="entry name" value="INTERCELLULAR ADHESION MOLECULE 5"/>
    <property type="match status" value="1"/>
</dbReference>
<dbReference type="Gene3D" id="2.60.40.10">
    <property type="entry name" value="Immunoglobulins"/>
    <property type="match status" value="1"/>
</dbReference>
<dbReference type="InterPro" id="IPR013098">
    <property type="entry name" value="Ig_I-set"/>
</dbReference>
<dbReference type="GO" id="GO:0005178">
    <property type="term" value="F:integrin binding"/>
    <property type="evidence" value="ECO:0007669"/>
    <property type="project" value="InterPro"/>
</dbReference>
<dbReference type="OrthoDB" id="6250964at2759"/>
<dbReference type="SUPFAM" id="SSF48726">
    <property type="entry name" value="Immunoglobulin"/>
    <property type="match status" value="1"/>
</dbReference>
<gene>
    <name evidence="3" type="primary">Icam5_0</name>
    <name evidence="3" type="ORF">PIACAY_R15322</name>
</gene>
<accession>A0A850XZD7</accession>
<dbReference type="PROSITE" id="PS50835">
    <property type="entry name" value="IG_LIKE"/>
    <property type="match status" value="1"/>
</dbReference>
<proteinExistence type="predicted"/>
<evidence type="ECO:0000313" key="4">
    <source>
        <dbReference type="Proteomes" id="UP000653271"/>
    </source>
</evidence>
<feature type="non-terminal residue" evidence="3">
    <location>
        <position position="1"/>
    </location>
</feature>
<dbReference type="InterPro" id="IPR047012">
    <property type="entry name" value="ICAM_VCAM"/>
</dbReference>
<dbReference type="Pfam" id="PF07679">
    <property type="entry name" value="I-set"/>
    <property type="match status" value="1"/>
</dbReference>
<reference evidence="3" key="1">
    <citation type="submission" date="2019-09" db="EMBL/GenBank/DDBJ databases">
        <title>Bird 10,000 Genomes (B10K) Project - Family phase.</title>
        <authorList>
            <person name="Zhang G."/>
        </authorList>
    </citation>
    <scope>NUCLEOTIDE SEQUENCE</scope>
    <source>
        <strain evidence="3">B10K-DU-008-47</strain>
        <tissue evidence="3">Mixed tissue sample</tissue>
    </source>
</reference>
<evidence type="ECO:0000313" key="3">
    <source>
        <dbReference type="EMBL" id="NWH82979.1"/>
    </source>
</evidence>
<dbReference type="EMBL" id="WAAB01033166">
    <property type="protein sequence ID" value="NWH82979.1"/>
    <property type="molecule type" value="Genomic_DNA"/>
</dbReference>
<comment type="caution">
    <text evidence="3">The sequence shown here is derived from an EMBL/GenBank/DDBJ whole genome shotgun (WGS) entry which is preliminary data.</text>
</comment>
<name>A0A850XZD7_PIACA</name>
<keyword evidence="4" id="KW-1185">Reference proteome</keyword>
<evidence type="ECO:0000256" key="1">
    <source>
        <dbReference type="SAM" id="MobiDB-lite"/>
    </source>
</evidence>
<dbReference type="AlphaFoldDB" id="A0A850XZD7"/>
<sequence length="68" mass="7072">LSCRADGDPPPSTRCARDEGPPRPRGPRLVHRGDAGTYLCRATNKHGAATRSVTVTVECEGAIRGSGG</sequence>
<evidence type="ECO:0000259" key="2">
    <source>
        <dbReference type="PROSITE" id="PS50835"/>
    </source>
</evidence>
<organism evidence="3 4">
    <name type="scientific">Piaya cayana</name>
    <name type="common">Common squirrel cuckoo</name>
    <dbReference type="NCBI Taxonomy" id="33601"/>
    <lineage>
        <taxon>Eukaryota</taxon>
        <taxon>Metazoa</taxon>
        <taxon>Chordata</taxon>
        <taxon>Craniata</taxon>
        <taxon>Vertebrata</taxon>
        <taxon>Euteleostomi</taxon>
        <taxon>Archelosauria</taxon>
        <taxon>Archosauria</taxon>
        <taxon>Dinosauria</taxon>
        <taxon>Saurischia</taxon>
        <taxon>Theropoda</taxon>
        <taxon>Coelurosauria</taxon>
        <taxon>Aves</taxon>
        <taxon>Neognathae</taxon>
        <taxon>Neoaves</taxon>
        <taxon>Otidimorphae</taxon>
        <taxon>Cuculiformes</taxon>
        <taxon>Coccyzidae</taxon>
        <taxon>Piaya</taxon>
    </lineage>
</organism>
<dbReference type="PANTHER" id="PTHR13771">
    <property type="entry name" value="INTERCELLULAR ADHESION MOLECULE"/>
    <property type="match status" value="1"/>
</dbReference>
<dbReference type="Proteomes" id="UP000653271">
    <property type="component" value="Unassembled WGS sequence"/>
</dbReference>
<dbReference type="GO" id="GO:0007155">
    <property type="term" value="P:cell adhesion"/>
    <property type="evidence" value="ECO:0007669"/>
    <property type="project" value="InterPro"/>
</dbReference>